<dbReference type="AlphaFoldDB" id="A0AAF0H3Z8"/>
<dbReference type="EMBL" id="CP124733">
    <property type="protein sequence ID" value="WHA39754.1"/>
    <property type="molecule type" value="Genomic_DNA"/>
</dbReference>
<sequence>MSNDLPLIFCNIGWMSNYEGIKGKPDKIVGGGKWVEATGSGGECCNFLVVDGNKVYGHVETIHGETDRQIGLKALDPQAGDAAHAHVIWTATHPDERGRRVVGWYKNATVYRERQKFERYPSAQHALDEVGSYRIVALAEGAHVVPLHDRSLRLGRGPGWMGHNPWWYPKSAASPEIEHFIRDVRTLLDGSLPIDSVEEQQVGARKKSPSPTADGYPRYTQEYEIRISPRHHILQKRFTDFLAQAGVRGVQENVSSVDLTFSYGEQTFLVEVKPCDQGDTRFAIRAAMGQLLDYEQKWGTPTSRLIVVEQLPNELDQELALSNSFGIAYPTGDTFAVKLPHALPNFI</sequence>
<accession>A0AAF0H3Z8</accession>
<organism evidence="1 2">
    <name type="scientific">Agrobacterium larrymoorei</name>
    <dbReference type="NCBI Taxonomy" id="160699"/>
    <lineage>
        <taxon>Bacteria</taxon>
        <taxon>Pseudomonadati</taxon>
        <taxon>Pseudomonadota</taxon>
        <taxon>Alphaproteobacteria</taxon>
        <taxon>Hyphomicrobiales</taxon>
        <taxon>Rhizobiaceae</taxon>
        <taxon>Rhizobium/Agrobacterium group</taxon>
        <taxon>Agrobacterium</taxon>
    </lineage>
</organism>
<evidence type="ECO:0008006" key="3">
    <source>
        <dbReference type="Google" id="ProtNLM"/>
    </source>
</evidence>
<evidence type="ECO:0000313" key="1">
    <source>
        <dbReference type="EMBL" id="WHA39754.1"/>
    </source>
</evidence>
<evidence type="ECO:0000313" key="2">
    <source>
        <dbReference type="Proteomes" id="UP000298664"/>
    </source>
</evidence>
<name>A0AAF0H3Z8_9HYPH</name>
<dbReference type="RefSeq" id="WP_137394320.1">
    <property type="nucleotide sequence ID" value="NZ_CP124733.1"/>
</dbReference>
<reference evidence="1" key="1">
    <citation type="submission" date="2023-05" db="EMBL/GenBank/DDBJ databases">
        <title>Complete genome sequence of Agrobacterium larrymoorei CFBP5477.</title>
        <authorList>
            <person name="Yen H.-C."/>
            <person name="Chou L."/>
            <person name="Lin Y.-C."/>
            <person name="Lai E.-M."/>
            <person name="Kuo C.-H."/>
        </authorList>
    </citation>
    <scope>NUCLEOTIDE SEQUENCE</scope>
    <source>
        <strain evidence="1">CFBP5477</strain>
    </source>
</reference>
<dbReference type="Proteomes" id="UP000298664">
    <property type="component" value="Chromosome Circular"/>
</dbReference>
<protein>
    <recommendedName>
        <fullName evidence="3">DUF3883 domain-containing protein</fullName>
    </recommendedName>
</protein>
<gene>
    <name evidence="1" type="ORF">CFBP5477_007770</name>
</gene>
<proteinExistence type="predicted"/>